<keyword evidence="8" id="KW-0325">Glycoprotein</keyword>
<evidence type="ECO:0000256" key="4">
    <source>
        <dbReference type="ARBA" id="ARBA00022729"/>
    </source>
</evidence>
<evidence type="ECO:0000256" key="3">
    <source>
        <dbReference type="ARBA" id="ARBA00022536"/>
    </source>
</evidence>
<dbReference type="GO" id="GO:0005509">
    <property type="term" value="F:calcium ion binding"/>
    <property type="evidence" value="ECO:0007669"/>
    <property type="project" value="InterPro"/>
</dbReference>
<dbReference type="FunFam" id="2.10.25.10:FF:000472">
    <property type="entry name" value="Uncharacterized protein, isoform A"/>
    <property type="match status" value="1"/>
</dbReference>
<dbReference type="GO" id="GO:0060218">
    <property type="term" value="P:hematopoietic stem cell differentiation"/>
    <property type="evidence" value="ECO:0007669"/>
    <property type="project" value="UniProtKB-ARBA"/>
</dbReference>
<feature type="domain" description="EGF-like" evidence="10">
    <location>
        <begin position="119"/>
        <end position="157"/>
    </location>
</feature>
<dbReference type="GO" id="GO:0005112">
    <property type="term" value="F:Notch binding"/>
    <property type="evidence" value="ECO:0007669"/>
    <property type="project" value="TreeGrafter"/>
</dbReference>
<accession>H3C2K1</accession>
<organism evidence="11 12">
    <name type="scientific">Tetraodon nigroviridis</name>
    <name type="common">Spotted green pufferfish</name>
    <name type="synonym">Chelonodon nigroviridis</name>
    <dbReference type="NCBI Taxonomy" id="99883"/>
    <lineage>
        <taxon>Eukaryota</taxon>
        <taxon>Metazoa</taxon>
        <taxon>Chordata</taxon>
        <taxon>Craniata</taxon>
        <taxon>Vertebrata</taxon>
        <taxon>Euteleostomi</taxon>
        <taxon>Actinopterygii</taxon>
        <taxon>Neopterygii</taxon>
        <taxon>Teleostei</taxon>
        <taxon>Neoteleostei</taxon>
        <taxon>Acanthomorphata</taxon>
        <taxon>Eupercaria</taxon>
        <taxon>Tetraodontiformes</taxon>
        <taxon>Tetradontoidea</taxon>
        <taxon>Tetraodontidae</taxon>
        <taxon>Tetraodon</taxon>
    </lineage>
</organism>
<feature type="disulfide bond" evidence="9">
    <location>
        <begin position="185"/>
        <end position="194"/>
    </location>
</feature>
<dbReference type="GO" id="GO:1901222">
    <property type="term" value="P:regulation of non-canonical NF-kappaB signal transduction"/>
    <property type="evidence" value="ECO:0007669"/>
    <property type="project" value="UniProtKB-ARBA"/>
</dbReference>
<keyword evidence="5" id="KW-0677">Repeat</keyword>
<dbReference type="SMART" id="SM00179">
    <property type="entry name" value="EGF_CA"/>
    <property type="match status" value="4"/>
</dbReference>
<dbReference type="FunFam" id="2.10.25.10:FF:000006">
    <property type="entry name" value="Versican core protein-like isoform 1"/>
    <property type="match status" value="1"/>
</dbReference>
<proteinExistence type="predicted"/>
<sequence>CSSNPCRNGGTCLNLLNSYHCLCPSNWEQYCLNKHHKRLKDCLQAMSLPCPSTSLDSRTGSLGSPGGAGGPDCATDVNECQLFSGKAQGCQNGATCVNGPGSFTCTCSPEWSGSLCTVRYDDCRNAAQDLCVHGTCIDAAPGYICICNSGWQGVNCEQNINECASSPCLNGGTCSDGVNGFTCSCTAQWTGPLCQTPQQGMMGFI</sequence>
<evidence type="ECO:0000313" key="11">
    <source>
        <dbReference type="Ensembl" id="ENSTNIP00000002469.1"/>
    </source>
</evidence>
<keyword evidence="2" id="KW-1003">Cell membrane</keyword>
<dbReference type="AlphaFoldDB" id="H3C2K1"/>
<dbReference type="Ensembl" id="ENSTNIT00000000539.1">
    <property type="protein sequence ID" value="ENSTNIP00000002469.1"/>
    <property type="gene ID" value="ENSTNIG00000000773.1"/>
</dbReference>
<dbReference type="CDD" id="cd00054">
    <property type="entry name" value="EGF_CA"/>
    <property type="match status" value="3"/>
</dbReference>
<dbReference type="Pfam" id="PF12661">
    <property type="entry name" value="hEGF"/>
    <property type="match status" value="1"/>
</dbReference>
<dbReference type="PANTHER" id="PTHR12916">
    <property type="entry name" value="CYTOCHROME C OXIDASE POLYPEPTIDE VIC-2"/>
    <property type="match status" value="1"/>
</dbReference>
<feature type="disulfide bond" evidence="9">
    <location>
        <begin position="107"/>
        <end position="116"/>
    </location>
</feature>
<dbReference type="Proteomes" id="UP000007303">
    <property type="component" value="Unassembled WGS sequence"/>
</dbReference>
<dbReference type="PROSITE" id="PS01187">
    <property type="entry name" value="EGF_CA"/>
    <property type="match status" value="2"/>
</dbReference>
<evidence type="ECO:0000256" key="6">
    <source>
        <dbReference type="ARBA" id="ARBA00023136"/>
    </source>
</evidence>
<name>H3C2K1_TETNG</name>
<dbReference type="Gene3D" id="2.10.25.10">
    <property type="entry name" value="Laminin"/>
    <property type="match status" value="4"/>
</dbReference>
<evidence type="ECO:0000256" key="2">
    <source>
        <dbReference type="ARBA" id="ARBA00022475"/>
    </source>
</evidence>
<evidence type="ECO:0000256" key="7">
    <source>
        <dbReference type="ARBA" id="ARBA00023157"/>
    </source>
</evidence>
<dbReference type="InterPro" id="IPR013032">
    <property type="entry name" value="EGF-like_CS"/>
</dbReference>
<evidence type="ECO:0000256" key="1">
    <source>
        <dbReference type="ARBA" id="ARBA00004236"/>
    </source>
</evidence>
<dbReference type="PROSITE" id="PS01186">
    <property type="entry name" value="EGF_2"/>
    <property type="match status" value="1"/>
</dbReference>
<dbReference type="PRINTS" id="PR00010">
    <property type="entry name" value="EGFBLOOD"/>
</dbReference>
<dbReference type="PROSITE" id="PS00010">
    <property type="entry name" value="ASX_HYDROXYL"/>
    <property type="match status" value="4"/>
</dbReference>
<evidence type="ECO:0000256" key="8">
    <source>
        <dbReference type="ARBA" id="ARBA00023180"/>
    </source>
</evidence>
<protein>
    <recommendedName>
        <fullName evidence="10">EGF-like domain-containing protein</fullName>
    </recommendedName>
</protein>
<dbReference type="GO" id="GO:0007219">
    <property type="term" value="P:Notch signaling pathway"/>
    <property type="evidence" value="ECO:0007669"/>
    <property type="project" value="TreeGrafter"/>
</dbReference>
<evidence type="ECO:0000256" key="9">
    <source>
        <dbReference type="PROSITE-ProRule" id="PRU00076"/>
    </source>
</evidence>
<dbReference type="PANTHER" id="PTHR12916:SF4">
    <property type="entry name" value="UNINFLATABLE, ISOFORM C"/>
    <property type="match status" value="1"/>
</dbReference>
<feature type="domain" description="EGF-like" evidence="10">
    <location>
        <begin position="159"/>
        <end position="195"/>
    </location>
</feature>
<dbReference type="GO" id="GO:0005886">
    <property type="term" value="C:plasma membrane"/>
    <property type="evidence" value="ECO:0007669"/>
    <property type="project" value="UniProtKB-SubCell"/>
</dbReference>
<dbReference type="InterPro" id="IPR000742">
    <property type="entry name" value="EGF"/>
</dbReference>
<dbReference type="GeneTree" id="ENSGT00940000160615"/>
<evidence type="ECO:0000313" key="12">
    <source>
        <dbReference type="Proteomes" id="UP000007303"/>
    </source>
</evidence>
<evidence type="ECO:0000256" key="5">
    <source>
        <dbReference type="ARBA" id="ARBA00022737"/>
    </source>
</evidence>
<dbReference type="SMART" id="SM00181">
    <property type="entry name" value="EGF"/>
    <property type="match status" value="4"/>
</dbReference>
<reference evidence="11" key="3">
    <citation type="submission" date="2025-09" db="UniProtKB">
        <authorList>
            <consortium name="Ensembl"/>
        </authorList>
    </citation>
    <scope>IDENTIFICATION</scope>
</reference>
<dbReference type="Pfam" id="PF00008">
    <property type="entry name" value="EGF"/>
    <property type="match status" value="3"/>
</dbReference>
<dbReference type="PROSITE" id="PS50026">
    <property type="entry name" value="EGF_3"/>
    <property type="match status" value="4"/>
</dbReference>
<dbReference type="InterPro" id="IPR000152">
    <property type="entry name" value="EGF-type_Asp/Asn_hydroxyl_site"/>
</dbReference>
<dbReference type="PROSITE" id="PS00022">
    <property type="entry name" value="EGF_1"/>
    <property type="match status" value="3"/>
</dbReference>
<dbReference type="GO" id="GO:0045597">
    <property type="term" value="P:positive regulation of cell differentiation"/>
    <property type="evidence" value="ECO:0007669"/>
    <property type="project" value="UniProtKB-ARBA"/>
</dbReference>
<reference evidence="12" key="1">
    <citation type="journal article" date="2004" name="Nature">
        <title>Genome duplication in the teleost fish Tetraodon nigroviridis reveals the early vertebrate proto-karyotype.</title>
        <authorList>
            <person name="Jaillon O."/>
            <person name="Aury J.-M."/>
            <person name="Brunet F."/>
            <person name="Petit J.-L."/>
            <person name="Stange-Thomann N."/>
            <person name="Mauceli E."/>
            <person name="Bouneau L."/>
            <person name="Fischer C."/>
            <person name="Ozouf-Costaz C."/>
            <person name="Bernot A."/>
            <person name="Nicaud S."/>
            <person name="Jaffe D."/>
            <person name="Fisher S."/>
            <person name="Lutfalla G."/>
            <person name="Dossat C."/>
            <person name="Segurens B."/>
            <person name="Dasilva C."/>
            <person name="Salanoubat M."/>
            <person name="Levy M."/>
            <person name="Boudet N."/>
            <person name="Castellano S."/>
            <person name="Anthouard V."/>
            <person name="Jubin C."/>
            <person name="Castelli V."/>
            <person name="Katinka M."/>
            <person name="Vacherie B."/>
            <person name="Biemont C."/>
            <person name="Skalli Z."/>
            <person name="Cattolico L."/>
            <person name="Poulain J."/>
            <person name="De Berardinis V."/>
            <person name="Cruaud C."/>
            <person name="Duprat S."/>
            <person name="Brottier P."/>
            <person name="Coutanceau J.-P."/>
            <person name="Gouzy J."/>
            <person name="Parra G."/>
            <person name="Lardier G."/>
            <person name="Chapple C."/>
            <person name="McKernan K.J."/>
            <person name="McEwan P."/>
            <person name="Bosak S."/>
            <person name="Kellis M."/>
            <person name="Volff J.-N."/>
            <person name="Guigo R."/>
            <person name="Zody M.C."/>
            <person name="Mesirov J."/>
            <person name="Lindblad-Toh K."/>
            <person name="Birren B."/>
            <person name="Nusbaum C."/>
            <person name="Kahn D."/>
            <person name="Robinson-Rechavi M."/>
            <person name="Laudet V."/>
            <person name="Schachter V."/>
            <person name="Quetier F."/>
            <person name="Saurin W."/>
            <person name="Scarpelli C."/>
            <person name="Wincker P."/>
            <person name="Lander E.S."/>
            <person name="Weissenbach J."/>
            <person name="Roest Crollius H."/>
        </authorList>
    </citation>
    <scope>NUCLEOTIDE SEQUENCE [LARGE SCALE GENOMIC DNA]</scope>
</reference>
<keyword evidence="7 9" id="KW-1015">Disulfide bond</keyword>
<evidence type="ECO:0000259" key="10">
    <source>
        <dbReference type="PROSITE" id="PS50026"/>
    </source>
</evidence>
<dbReference type="SUPFAM" id="SSF57196">
    <property type="entry name" value="EGF/Laminin"/>
    <property type="match status" value="4"/>
</dbReference>
<feature type="disulfide bond" evidence="9">
    <location>
        <begin position="147"/>
        <end position="156"/>
    </location>
</feature>
<keyword evidence="12" id="KW-1185">Reference proteome</keyword>
<keyword evidence="3 9" id="KW-0245">EGF-like domain</keyword>
<keyword evidence="6" id="KW-0472">Membrane</keyword>
<keyword evidence="4" id="KW-0732">Signal</keyword>
<dbReference type="InterPro" id="IPR001881">
    <property type="entry name" value="EGF-like_Ca-bd_dom"/>
</dbReference>
<comment type="subcellular location">
    <subcellularLocation>
        <location evidence="1">Cell membrane</location>
    </subcellularLocation>
</comment>
<dbReference type="FunFam" id="2.10.25.10:FF:000260">
    <property type="entry name" value="Notch receptor 4"/>
    <property type="match status" value="1"/>
</dbReference>
<dbReference type="InterPro" id="IPR018097">
    <property type="entry name" value="EGF_Ca-bd_CS"/>
</dbReference>
<feature type="domain" description="EGF-like" evidence="10">
    <location>
        <begin position="1"/>
        <end position="32"/>
    </location>
</feature>
<comment type="caution">
    <text evidence="9">Lacks conserved residue(s) required for the propagation of feature annotation.</text>
</comment>
<reference evidence="11" key="2">
    <citation type="submission" date="2025-08" db="UniProtKB">
        <authorList>
            <consortium name="Ensembl"/>
        </authorList>
    </citation>
    <scope>IDENTIFICATION</scope>
</reference>
<feature type="domain" description="EGF-like" evidence="10">
    <location>
        <begin position="76"/>
        <end position="117"/>
    </location>
</feature>